<dbReference type="AlphaFoldDB" id="A0AAV9W373"/>
<evidence type="ECO:0000313" key="2">
    <source>
        <dbReference type="Proteomes" id="UP001370758"/>
    </source>
</evidence>
<organism evidence="1 2">
    <name type="scientific">Arthrobotrys musiformis</name>
    <dbReference type="NCBI Taxonomy" id="47236"/>
    <lineage>
        <taxon>Eukaryota</taxon>
        <taxon>Fungi</taxon>
        <taxon>Dikarya</taxon>
        <taxon>Ascomycota</taxon>
        <taxon>Pezizomycotina</taxon>
        <taxon>Orbiliomycetes</taxon>
        <taxon>Orbiliales</taxon>
        <taxon>Orbiliaceae</taxon>
        <taxon>Arthrobotrys</taxon>
    </lineage>
</organism>
<reference evidence="1 2" key="1">
    <citation type="submission" date="2023-08" db="EMBL/GenBank/DDBJ databases">
        <authorList>
            <person name="Palmer J.M."/>
        </authorList>
    </citation>
    <scope>NUCLEOTIDE SEQUENCE [LARGE SCALE GENOMIC DNA]</scope>
    <source>
        <strain evidence="1 2">TWF481</strain>
    </source>
</reference>
<evidence type="ECO:0008006" key="3">
    <source>
        <dbReference type="Google" id="ProtNLM"/>
    </source>
</evidence>
<evidence type="ECO:0000313" key="1">
    <source>
        <dbReference type="EMBL" id="KAK6499929.1"/>
    </source>
</evidence>
<proteinExistence type="predicted"/>
<accession>A0AAV9W373</accession>
<name>A0AAV9W373_9PEZI</name>
<gene>
    <name evidence="1" type="ORF">TWF481_010285</name>
</gene>
<comment type="caution">
    <text evidence="1">The sequence shown here is derived from an EMBL/GenBank/DDBJ whole genome shotgun (WGS) entry which is preliminary data.</text>
</comment>
<keyword evidence="2" id="KW-1185">Reference proteome</keyword>
<protein>
    <recommendedName>
        <fullName evidence="3">Fungal-type protein kinase domain-containing protein</fullName>
    </recommendedName>
</protein>
<dbReference type="Proteomes" id="UP001370758">
    <property type="component" value="Unassembled WGS sequence"/>
</dbReference>
<sequence length="189" mass="21597">MAMSSGSTNKPPAIRRPKTMVGRHLTHELVREAFDVEYYRVRTGSWRDIDFPGVVSALARLKFLQVCFKKVINPPSPFQLQSSSFSQQPDSVKEAIYQSFLYKIQTSEISAGYRAVALDMLSSTAQDHWLYIWIGRQVLKSARQCVVNRMKLGSERLRETRVDEYMGLRGNEALSIDYCELLVLPVGWS</sequence>
<dbReference type="EMBL" id="JAVHJL010000007">
    <property type="protein sequence ID" value="KAK6499929.1"/>
    <property type="molecule type" value="Genomic_DNA"/>
</dbReference>